<dbReference type="SUPFAM" id="SSF52172">
    <property type="entry name" value="CheY-like"/>
    <property type="match status" value="1"/>
</dbReference>
<evidence type="ECO:0000256" key="1">
    <source>
        <dbReference type="ARBA" id="ARBA00018672"/>
    </source>
</evidence>
<dbReference type="GO" id="GO:0000160">
    <property type="term" value="P:phosphorelay signal transduction system"/>
    <property type="evidence" value="ECO:0007669"/>
    <property type="project" value="InterPro"/>
</dbReference>
<evidence type="ECO:0000259" key="4">
    <source>
        <dbReference type="PROSITE" id="PS50110"/>
    </source>
</evidence>
<dbReference type="Gene3D" id="1.10.3210.10">
    <property type="entry name" value="Hypothetical protein af1432"/>
    <property type="match status" value="1"/>
</dbReference>
<dbReference type="PROSITE" id="PS50110">
    <property type="entry name" value="RESPONSE_REGULATORY"/>
    <property type="match status" value="1"/>
</dbReference>
<protein>
    <recommendedName>
        <fullName evidence="1">Stage 0 sporulation protein A homolog</fullName>
    </recommendedName>
</protein>
<accession>A0A3N5ADJ7</accession>
<dbReference type="SMART" id="SM00448">
    <property type="entry name" value="REC"/>
    <property type="match status" value="1"/>
</dbReference>
<dbReference type="AlphaFoldDB" id="A0A3N5ADJ7"/>
<dbReference type="InterPro" id="IPR011006">
    <property type="entry name" value="CheY-like_superfamily"/>
</dbReference>
<evidence type="ECO:0000256" key="2">
    <source>
        <dbReference type="ARBA" id="ARBA00024867"/>
    </source>
</evidence>
<dbReference type="EMBL" id="RKRE01000003">
    <property type="protein sequence ID" value="RPF42717.1"/>
    <property type="molecule type" value="Genomic_DNA"/>
</dbReference>
<dbReference type="CDD" id="cd17569">
    <property type="entry name" value="REC_HupR-like"/>
    <property type="match status" value="1"/>
</dbReference>
<proteinExistence type="predicted"/>
<feature type="domain" description="Response regulatory" evidence="4">
    <location>
        <begin position="4"/>
        <end position="119"/>
    </location>
</feature>
<keyword evidence="3" id="KW-0597">Phosphoprotein</keyword>
<comment type="function">
    <text evidence="2">May play the central regulatory role in sporulation. It may be an element of the effector pathway responsible for the activation of sporulation genes in response to nutritional stress. Spo0A may act in concert with spo0H (a sigma factor) to control the expression of some genes that are critical to the sporulation process.</text>
</comment>
<dbReference type="PANTHER" id="PTHR45228">
    <property type="entry name" value="CYCLIC DI-GMP PHOSPHODIESTERASE TM_0186-RELATED"/>
    <property type="match status" value="1"/>
</dbReference>
<comment type="caution">
    <text evidence="5">The sequence shown here is derived from an EMBL/GenBank/DDBJ whole genome shotgun (WGS) entry which is preliminary data.</text>
</comment>
<dbReference type="RefSeq" id="WP_170157784.1">
    <property type="nucleotide sequence ID" value="NZ_RKRE01000003.1"/>
</dbReference>
<gene>
    <name evidence="5" type="ORF">EDD75_1827</name>
</gene>
<dbReference type="Gene3D" id="3.40.50.2300">
    <property type="match status" value="1"/>
</dbReference>
<feature type="modified residue" description="4-aspartylphosphate" evidence="3">
    <location>
        <position position="53"/>
    </location>
</feature>
<dbReference type="InterPro" id="IPR001789">
    <property type="entry name" value="Sig_transdc_resp-reg_receiver"/>
</dbReference>
<evidence type="ECO:0000313" key="6">
    <source>
        <dbReference type="Proteomes" id="UP000282654"/>
    </source>
</evidence>
<dbReference type="Pfam" id="PF13487">
    <property type="entry name" value="HD_5"/>
    <property type="match status" value="1"/>
</dbReference>
<dbReference type="InterPro" id="IPR052020">
    <property type="entry name" value="Cyclic_di-GMP/3'3'-cGAMP_PDE"/>
</dbReference>
<organism evidence="5 6">
    <name type="scientific">Thermodesulfitimonas autotrophica</name>
    <dbReference type="NCBI Taxonomy" id="1894989"/>
    <lineage>
        <taxon>Bacteria</taxon>
        <taxon>Bacillati</taxon>
        <taxon>Bacillota</taxon>
        <taxon>Clostridia</taxon>
        <taxon>Thermoanaerobacterales</taxon>
        <taxon>Thermoanaerobacteraceae</taxon>
        <taxon>Thermodesulfitimonas</taxon>
    </lineage>
</organism>
<reference evidence="5 6" key="1">
    <citation type="submission" date="2018-11" db="EMBL/GenBank/DDBJ databases">
        <title>Genomic Encyclopedia of Type Strains, Phase IV (KMG-IV): sequencing the most valuable type-strain genomes for metagenomic binning, comparative biology and taxonomic classification.</title>
        <authorList>
            <person name="Goeker M."/>
        </authorList>
    </citation>
    <scope>NUCLEOTIDE SEQUENCE [LARGE SCALE GENOMIC DNA]</scope>
    <source>
        <strain evidence="5 6">DSM 102936</strain>
    </source>
</reference>
<keyword evidence="6" id="KW-1185">Reference proteome</keyword>
<dbReference type="Proteomes" id="UP000282654">
    <property type="component" value="Unassembled WGS sequence"/>
</dbReference>
<dbReference type="Pfam" id="PF00072">
    <property type="entry name" value="Response_reg"/>
    <property type="match status" value="1"/>
</dbReference>
<sequence>MKEKILLVDDDPNILAGFKRNLRHHFEIATAESGAEGLGMLKEQGPFAVVVSDLRMPQMDGIQFLSLARQVAPDTVRVMLTGYADLQVAMDAINEGNIFRFLTKPCSTEDFLRVLNAAVEQYRLVTAERELLEKTLWGSIKMLIEILSLLNPVAVNQASRRRNIARRIGIRLKVAKLWELELAAMLAQVGYVTIPQKILEKKARGEALTEEEEKVFLTYPQVGQKLLANIPRLENIAAGIAYQLKQYDGGGFPADNRKAGAIPFIGRVLKVVHDYDALLQTGKTPAEAVAVMQERRHWYDPEVLGALEAEVLSAEEGFIVRALSLDELLPGMVLADDIRDGRGVILVPKGYEVTDVLKTRLLNFARFSVIAEPVKVLEPVKAKGSQVGAREQA</sequence>
<name>A0A3N5ADJ7_9THEO</name>
<evidence type="ECO:0000313" key="5">
    <source>
        <dbReference type="EMBL" id="RPF42717.1"/>
    </source>
</evidence>
<evidence type="ECO:0000256" key="3">
    <source>
        <dbReference type="PROSITE-ProRule" id="PRU00169"/>
    </source>
</evidence>